<evidence type="ECO:0000313" key="3">
    <source>
        <dbReference type="Proteomes" id="UP001174691"/>
    </source>
</evidence>
<evidence type="ECO:0000256" key="1">
    <source>
        <dbReference type="ARBA" id="ARBA00023002"/>
    </source>
</evidence>
<organism evidence="2 3">
    <name type="scientific">Coniochaeta hoffmannii</name>
    <dbReference type="NCBI Taxonomy" id="91930"/>
    <lineage>
        <taxon>Eukaryota</taxon>
        <taxon>Fungi</taxon>
        <taxon>Dikarya</taxon>
        <taxon>Ascomycota</taxon>
        <taxon>Pezizomycotina</taxon>
        <taxon>Sordariomycetes</taxon>
        <taxon>Sordariomycetidae</taxon>
        <taxon>Coniochaetales</taxon>
        <taxon>Coniochaetaceae</taxon>
        <taxon>Coniochaeta</taxon>
    </lineage>
</organism>
<keyword evidence="3" id="KW-1185">Reference proteome</keyword>
<evidence type="ECO:0000313" key="2">
    <source>
        <dbReference type="EMBL" id="KAJ9132292.1"/>
    </source>
</evidence>
<dbReference type="GO" id="GO:0016491">
    <property type="term" value="F:oxidoreductase activity"/>
    <property type="evidence" value="ECO:0007669"/>
    <property type="project" value="UniProtKB-KW"/>
</dbReference>
<dbReference type="Gene3D" id="3.40.50.720">
    <property type="entry name" value="NAD(P)-binding Rossmann-like Domain"/>
    <property type="match status" value="1"/>
</dbReference>
<accession>A0AA38RAV6</accession>
<protein>
    <submittedName>
        <fullName evidence="2">Retinol dehydrogenase 12</fullName>
    </submittedName>
</protein>
<dbReference type="PANTHER" id="PTHR43157">
    <property type="entry name" value="PHOSPHATIDYLINOSITOL-GLYCAN BIOSYNTHESIS CLASS F PROTEIN-RELATED"/>
    <property type="match status" value="1"/>
</dbReference>
<sequence>MDAVKNTLAENFGGPASKLGTRQFELSQCPDLSGKVGVITGGSRGIGFAVAHTFLKHNISKLYIISVSPEVIAAAKKEIASDLGDEVASRIVWKQCDLTDWARVHKTAEEIRADAERLDILVNNAGRGVMTAQLTDYGVDRHMALNHMGHMVLTSGLLPLLKKTADGGDVVRVTHQSSNAHQNAPSSTKFESLAEINEDVGPNGQYGRSKLASILYTRYFARKNAHPNVLMNATHPGFVSTKQSVSDVFEPYPRAGYLMSHVMDPIKKDQWQGAVPTVYAATTTTESGEWVCPPAIPEPGSELALSEELQENLMALTAKIYREKMNPVIADKGQKYDDLVLV</sequence>
<dbReference type="PANTHER" id="PTHR43157:SF31">
    <property type="entry name" value="PHOSPHATIDYLINOSITOL-GLYCAN BIOSYNTHESIS CLASS F PROTEIN"/>
    <property type="match status" value="1"/>
</dbReference>
<dbReference type="InterPro" id="IPR036291">
    <property type="entry name" value="NAD(P)-bd_dom_sf"/>
</dbReference>
<reference evidence="2" key="1">
    <citation type="submission" date="2022-07" db="EMBL/GenBank/DDBJ databases">
        <title>Fungi with potential for degradation of polypropylene.</title>
        <authorList>
            <person name="Gostincar C."/>
        </authorList>
    </citation>
    <scope>NUCLEOTIDE SEQUENCE</scope>
    <source>
        <strain evidence="2">EXF-13287</strain>
    </source>
</reference>
<dbReference type="EMBL" id="JANBVN010000221">
    <property type="protein sequence ID" value="KAJ9132292.1"/>
    <property type="molecule type" value="Genomic_DNA"/>
</dbReference>
<dbReference type="AlphaFoldDB" id="A0AA38RAV6"/>
<comment type="caution">
    <text evidence="2">The sequence shown here is derived from an EMBL/GenBank/DDBJ whole genome shotgun (WGS) entry which is preliminary data.</text>
</comment>
<dbReference type="Proteomes" id="UP001174691">
    <property type="component" value="Unassembled WGS sequence"/>
</dbReference>
<gene>
    <name evidence="2" type="ORF">NKR19_g9357</name>
</gene>
<dbReference type="SUPFAM" id="SSF51735">
    <property type="entry name" value="NAD(P)-binding Rossmann-fold domains"/>
    <property type="match status" value="1"/>
</dbReference>
<dbReference type="PRINTS" id="PR00081">
    <property type="entry name" value="GDHRDH"/>
</dbReference>
<proteinExistence type="predicted"/>
<keyword evidence="1" id="KW-0560">Oxidoreductase</keyword>
<name>A0AA38RAV6_9PEZI</name>
<dbReference type="InterPro" id="IPR002347">
    <property type="entry name" value="SDR_fam"/>
</dbReference>
<dbReference type="Pfam" id="PF00106">
    <property type="entry name" value="adh_short"/>
    <property type="match status" value="1"/>
</dbReference>